<evidence type="ECO:0000259" key="5">
    <source>
        <dbReference type="PROSITE" id="PS51797"/>
    </source>
</evidence>
<dbReference type="EMBL" id="JADYXP020000012">
    <property type="protein sequence ID" value="KAL0113675.1"/>
    <property type="molecule type" value="Genomic_DNA"/>
</dbReference>
<dbReference type="InterPro" id="IPR011323">
    <property type="entry name" value="Mss4/transl-control_tumour"/>
</dbReference>
<evidence type="ECO:0000256" key="3">
    <source>
        <dbReference type="ARBA" id="ARBA00022837"/>
    </source>
</evidence>
<dbReference type="SUPFAM" id="SSF51316">
    <property type="entry name" value="Mss4-like"/>
    <property type="match status" value="1"/>
</dbReference>
<dbReference type="InterPro" id="IPR018105">
    <property type="entry name" value="Translational_control_tumour_p"/>
</dbReference>
<keyword evidence="7" id="KW-1185">Reference proteome</keyword>
<organism evidence="6 7">
    <name type="scientific">Cardiocondyla obscurior</name>
    <dbReference type="NCBI Taxonomy" id="286306"/>
    <lineage>
        <taxon>Eukaryota</taxon>
        <taxon>Metazoa</taxon>
        <taxon>Ecdysozoa</taxon>
        <taxon>Arthropoda</taxon>
        <taxon>Hexapoda</taxon>
        <taxon>Insecta</taxon>
        <taxon>Pterygota</taxon>
        <taxon>Neoptera</taxon>
        <taxon>Endopterygota</taxon>
        <taxon>Hymenoptera</taxon>
        <taxon>Apocrita</taxon>
        <taxon>Aculeata</taxon>
        <taxon>Formicoidea</taxon>
        <taxon>Formicidae</taxon>
        <taxon>Myrmicinae</taxon>
        <taxon>Cardiocondyla</taxon>
    </lineage>
</organism>
<comment type="function">
    <text evidence="1">Involved in calcium binding and microtubule stabilization.</text>
</comment>
<dbReference type="InterPro" id="IPR018103">
    <property type="entry name" value="Translation_control_tumour_CS"/>
</dbReference>
<dbReference type="InterPro" id="IPR011057">
    <property type="entry name" value="Mss4-like_sf"/>
</dbReference>
<comment type="caution">
    <text evidence="6">The sequence shown here is derived from an EMBL/GenBank/DDBJ whole genome shotgun (WGS) entry which is preliminary data.</text>
</comment>
<dbReference type="PROSITE" id="PS01002">
    <property type="entry name" value="TCTP_1"/>
    <property type="match status" value="1"/>
</dbReference>
<dbReference type="PANTHER" id="PTHR11991:SF0">
    <property type="entry name" value="TRANSLATIONALLY-CONTROLLED TUMOR PROTEIN"/>
    <property type="match status" value="1"/>
</dbReference>
<keyword evidence="3" id="KW-0106">Calcium</keyword>
<proteinExistence type="inferred from homology"/>
<evidence type="ECO:0000313" key="6">
    <source>
        <dbReference type="EMBL" id="KAL0113675.1"/>
    </source>
</evidence>
<dbReference type="AlphaFoldDB" id="A0AAW2FEL0"/>
<accession>A0AAW2FEL0</accession>
<comment type="similarity">
    <text evidence="4">Belongs to the TCTP family.</text>
</comment>
<reference evidence="6 7" key="1">
    <citation type="submission" date="2023-03" db="EMBL/GenBank/DDBJ databases">
        <title>High recombination rates correlate with genetic variation in Cardiocondyla obscurior ants.</title>
        <authorList>
            <person name="Errbii M."/>
        </authorList>
    </citation>
    <scope>NUCLEOTIDE SEQUENCE [LARGE SCALE GENOMIC DNA]</scope>
    <source>
        <strain evidence="6">Alpha-2009</strain>
        <tissue evidence="6">Whole body</tissue>
    </source>
</reference>
<dbReference type="Proteomes" id="UP001430953">
    <property type="component" value="Unassembled WGS sequence"/>
</dbReference>
<dbReference type="InterPro" id="IPR034737">
    <property type="entry name" value="TCTP"/>
</dbReference>
<dbReference type="PANTHER" id="PTHR11991">
    <property type="entry name" value="TRANSLATIONALLY CONTROLLED TUMOR PROTEIN-RELATED"/>
    <property type="match status" value="1"/>
</dbReference>
<dbReference type="Pfam" id="PF00838">
    <property type="entry name" value="TCTP"/>
    <property type="match status" value="1"/>
</dbReference>
<dbReference type="PRINTS" id="PR01653">
    <property type="entry name" value="TCTPROTEIN"/>
</dbReference>
<dbReference type="GO" id="GO:0005737">
    <property type="term" value="C:cytoplasm"/>
    <property type="evidence" value="ECO:0007669"/>
    <property type="project" value="TreeGrafter"/>
</dbReference>
<name>A0AAW2FEL0_9HYME</name>
<evidence type="ECO:0000256" key="1">
    <source>
        <dbReference type="ARBA" id="ARBA00002114"/>
    </source>
</evidence>
<feature type="domain" description="TCTP" evidence="5">
    <location>
        <begin position="1"/>
        <end position="172"/>
    </location>
</feature>
<dbReference type="Gene3D" id="2.170.150.10">
    <property type="entry name" value="Metal Binding Protein, Guanine Nucleotide Exchange Factor, Chain A"/>
    <property type="match status" value="1"/>
</dbReference>
<dbReference type="GO" id="GO:0005509">
    <property type="term" value="F:calcium ion binding"/>
    <property type="evidence" value="ECO:0007669"/>
    <property type="project" value="TreeGrafter"/>
</dbReference>
<evidence type="ECO:0000256" key="2">
    <source>
        <dbReference type="ARBA" id="ARBA00014759"/>
    </source>
</evidence>
<protein>
    <recommendedName>
        <fullName evidence="2">Translationally-controlled tumor protein homolog</fullName>
    </recommendedName>
</protein>
<gene>
    <name evidence="6" type="ORF">PUN28_012663</name>
</gene>
<evidence type="ECO:0000313" key="7">
    <source>
        <dbReference type="Proteomes" id="UP001430953"/>
    </source>
</evidence>
<evidence type="ECO:0000256" key="4">
    <source>
        <dbReference type="PROSITE-ProRule" id="PRU01133"/>
    </source>
</evidence>
<sequence length="172" mass="19793">MKIYKDIFTGDEMFSDTYKVKLVDDVLYEVYGRLVTRKSGDVEIAGFNPSAEEADEGTDEAVESGVDVVLNHRLQETFAFGDKKSYTLYLKDYMKKLVARLEEKSPDQVEVFKTNMNKVMKDILGRFKELQFFTGTSMDIDGIVGLMEYREIDGESVPVLMFFKHGLEEEKF</sequence>
<dbReference type="FunFam" id="2.170.150.10:FF:000002">
    <property type="entry name" value="Translationally-controlled tumor protein homolog"/>
    <property type="match status" value="1"/>
</dbReference>
<dbReference type="PROSITE" id="PS51797">
    <property type="entry name" value="TCTP_3"/>
    <property type="match status" value="1"/>
</dbReference>